<dbReference type="InterPro" id="IPR011992">
    <property type="entry name" value="EF-hand-dom_pair"/>
</dbReference>
<dbReference type="InterPro" id="IPR018247">
    <property type="entry name" value="EF_Hand_1_Ca_BS"/>
</dbReference>
<feature type="chain" id="PRO_5021292173" description="EF-hand domain-containing protein" evidence="1">
    <location>
        <begin position="27"/>
        <end position="154"/>
    </location>
</feature>
<sequence>MGRFSMIRKLLGFSILAATFAVGAHAADAPVKYVDPLAGNGIALVPAGDTVSQIAFAYADRDADLYVSWEEYRNRAMRLFANIDTNGDGVMEISELATFAGPDAKPAPFDISIATYNAVLRKYFDDADKNKDGALTPAEWHDVVRPSNIANQIR</sequence>
<evidence type="ECO:0000259" key="2">
    <source>
        <dbReference type="PROSITE" id="PS50222"/>
    </source>
</evidence>
<accession>A0A4Y9ESL3</accession>
<gene>
    <name evidence="3" type="ORF">EUV02_03110</name>
</gene>
<dbReference type="PROSITE" id="PS00018">
    <property type="entry name" value="EF_HAND_1"/>
    <property type="match status" value="2"/>
</dbReference>
<dbReference type="AlphaFoldDB" id="A0A4Y9ESL3"/>
<evidence type="ECO:0000256" key="1">
    <source>
        <dbReference type="SAM" id="SignalP"/>
    </source>
</evidence>
<dbReference type="InterPro" id="IPR002048">
    <property type="entry name" value="EF_hand_dom"/>
</dbReference>
<name>A0A4Y9ESL3_9SPHN</name>
<evidence type="ECO:0000313" key="4">
    <source>
        <dbReference type="Proteomes" id="UP000297737"/>
    </source>
</evidence>
<dbReference type="Gene3D" id="1.10.238.10">
    <property type="entry name" value="EF-hand"/>
    <property type="match status" value="1"/>
</dbReference>
<dbReference type="SUPFAM" id="SSF47473">
    <property type="entry name" value="EF-hand"/>
    <property type="match status" value="1"/>
</dbReference>
<keyword evidence="4" id="KW-1185">Reference proteome</keyword>
<evidence type="ECO:0000313" key="3">
    <source>
        <dbReference type="EMBL" id="TFU06626.1"/>
    </source>
</evidence>
<dbReference type="Proteomes" id="UP000297737">
    <property type="component" value="Unassembled WGS sequence"/>
</dbReference>
<dbReference type="SMART" id="SM00054">
    <property type="entry name" value="EFh"/>
    <property type="match status" value="2"/>
</dbReference>
<protein>
    <recommendedName>
        <fullName evidence="2">EF-hand domain-containing protein</fullName>
    </recommendedName>
</protein>
<feature type="domain" description="EF-hand" evidence="2">
    <location>
        <begin position="71"/>
        <end position="106"/>
    </location>
</feature>
<proteinExistence type="predicted"/>
<reference evidence="3 4" key="1">
    <citation type="submission" date="2019-02" db="EMBL/GenBank/DDBJ databases">
        <title>Polymorphobacter sp. isolated from the lake at the Tibet of China.</title>
        <authorList>
            <person name="Li A."/>
        </authorList>
    </citation>
    <scope>NUCLEOTIDE SEQUENCE [LARGE SCALE GENOMIC DNA]</scope>
    <source>
        <strain evidence="3 4">DJ1R-1</strain>
    </source>
</reference>
<dbReference type="OrthoDB" id="7391686at2"/>
<dbReference type="GO" id="GO:0005509">
    <property type="term" value="F:calcium ion binding"/>
    <property type="evidence" value="ECO:0007669"/>
    <property type="project" value="InterPro"/>
</dbReference>
<organism evidence="3 4">
    <name type="scientific">Glacieibacterium arshaanense</name>
    <dbReference type="NCBI Taxonomy" id="2511025"/>
    <lineage>
        <taxon>Bacteria</taxon>
        <taxon>Pseudomonadati</taxon>
        <taxon>Pseudomonadota</taxon>
        <taxon>Alphaproteobacteria</taxon>
        <taxon>Sphingomonadales</taxon>
        <taxon>Sphingosinicellaceae</taxon>
        <taxon>Glacieibacterium</taxon>
    </lineage>
</organism>
<keyword evidence="1" id="KW-0732">Signal</keyword>
<dbReference type="EMBL" id="SIHO01000001">
    <property type="protein sequence ID" value="TFU06626.1"/>
    <property type="molecule type" value="Genomic_DNA"/>
</dbReference>
<dbReference type="PROSITE" id="PS50222">
    <property type="entry name" value="EF_HAND_2"/>
    <property type="match status" value="2"/>
</dbReference>
<comment type="caution">
    <text evidence="3">The sequence shown here is derived from an EMBL/GenBank/DDBJ whole genome shotgun (WGS) entry which is preliminary data.</text>
</comment>
<feature type="domain" description="EF-hand" evidence="2">
    <location>
        <begin position="115"/>
        <end position="150"/>
    </location>
</feature>
<dbReference type="Pfam" id="PF13202">
    <property type="entry name" value="EF-hand_5"/>
    <property type="match status" value="2"/>
</dbReference>
<feature type="signal peptide" evidence="1">
    <location>
        <begin position="1"/>
        <end position="26"/>
    </location>
</feature>